<dbReference type="EMBL" id="VWSG01000004">
    <property type="protein sequence ID" value="KAA5535583.1"/>
    <property type="molecule type" value="Genomic_DNA"/>
</dbReference>
<dbReference type="Proteomes" id="UP000325141">
    <property type="component" value="Unassembled WGS sequence"/>
</dbReference>
<dbReference type="Pfam" id="PF18962">
    <property type="entry name" value="Por_Secre_tail"/>
    <property type="match status" value="1"/>
</dbReference>
<feature type="domain" description="DUF8202" evidence="4">
    <location>
        <begin position="163"/>
        <end position="325"/>
    </location>
</feature>
<protein>
    <submittedName>
        <fullName evidence="5">T9SS type A sorting domain-containing protein</fullName>
    </submittedName>
</protein>
<dbReference type="NCBIfam" id="TIGR04183">
    <property type="entry name" value="Por_Secre_tail"/>
    <property type="match status" value="1"/>
</dbReference>
<keyword evidence="6" id="KW-1185">Reference proteome</keyword>
<dbReference type="RefSeq" id="WP_150011754.1">
    <property type="nucleotide sequence ID" value="NZ_VWSG01000004.1"/>
</dbReference>
<dbReference type="InterPro" id="IPR058515">
    <property type="entry name" value="DUF8202"/>
</dbReference>
<gene>
    <name evidence="5" type="ORF">F0460_07325</name>
</gene>
<sequence>MKLKLLLCCVFSLFFSKTMVYSQEAKSFKPDLWLQNPQRIKDTVKEFDKLNFQSRLSLSKKNIWTSTKKINNSNHLFVVYKSNRDENLISLIGSGKSLFLDGKKLKLNDSIDLNGYNEAYGELLDVQFSGIEDGKFWLNPNFKESNIFEIILIEKSGQTAAVNDVRTYLSIKYGIDLIDYKQYGYSGKKWWDGAGKSFNHNIFGLAKMDYFNLNNYKSTHSKDQDLIVFNSGSVETMFQEGDYLLFGNNKKSLTFDRKTKLSNKQWLGQTNKEKAVVDLAFPVNKLNQDPDSFTEYELIVGNKGLKTVYTGEVKDSLLIFQKVVFTNAENQIVKLKEYKADLKFETVTLCDQFQLKVEAPSNIANYSVKIYDDKNVAVLSSVNLREVYTIKNTSSAYFDVMLTYNNKKSTKRVDTGMAVLNPKGLNKHYTMYDGAITIKLPEIENVKYQWFKNDQEIGQGSHVTLDTEGNYSLKVSNGEDCWQTKPFTVGNDFNDGGWRVYPNPALASEEVSIMFQLAEASDVQLSIYTNEGRLVKSVAIGTVENETYNLGALQLSSGVYILVAYINKVPQIKKIIIK</sequence>
<name>A0A5M6CKM1_9FLAO</name>
<comment type="caution">
    <text evidence="5">The sequence shown here is derived from an EMBL/GenBank/DDBJ whole genome shotgun (WGS) entry which is preliminary data.</text>
</comment>
<accession>A0A5M6CKM1</accession>
<dbReference type="InterPro" id="IPR026444">
    <property type="entry name" value="Secre_tail"/>
</dbReference>
<evidence type="ECO:0000313" key="6">
    <source>
        <dbReference type="Proteomes" id="UP000325141"/>
    </source>
</evidence>
<evidence type="ECO:0000259" key="4">
    <source>
        <dbReference type="Pfam" id="PF26628"/>
    </source>
</evidence>
<proteinExistence type="predicted"/>
<keyword evidence="1 2" id="KW-0732">Signal</keyword>
<evidence type="ECO:0000259" key="3">
    <source>
        <dbReference type="Pfam" id="PF18962"/>
    </source>
</evidence>
<evidence type="ECO:0000256" key="1">
    <source>
        <dbReference type="ARBA" id="ARBA00022729"/>
    </source>
</evidence>
<dbReference type="Pfam" id="PF26628">
    <property type="entry name" value="DUF8202"/>
    <property type="match status" value="1"/>
</dbReference>
<dbReference type="AlphaFoldDB" id="A0A5M6CKM1"/>
<feature type="signal peptide" evidence="2">
    <location>
        <begin position="1"/>
        <end position="22"/>
    </location>
</feature>
<evidence type="ECO:0000256" key="2">
    <source>
        <dbReference type="SAM" id="SignalP"/>
    </source>
</evidence>
<evidence type="ECO:0000313" key="5">
    <source>
        <dbReference type="EMBL" id="KAA5535583.1"/>
    </source>
</evidence>
<organism evidence="5 6">
    <name type="scientific">Paenimyroides baculatum</name>
    <dbReference type="NCBI Taxonomy" id="2608000"/>
    <lineage>
        <taxon>Bacteria</taxon>
        <taxon>Pseudomonadati</taxon>
        <taxon>Bacteroidota</taxon>
        <taxon>Flavobacteriia</taxon>
        <taxon>Flavobacteriales</taxon>
        <taxon>Flavobacteriaceae</taxon>
        <taxon>Paenimyroides</taxon>
    </lineage>
</organism>
<feature type="chain" id="PRO_5024420443" evidence="2">
    <location>
        <begin position="23"/>
        <end position="578"/>
    </location>
</feature>
<reference evidence="5 6" key="1">
    <citation type="submission" date="2019-09" db="EMBL/GenBank/DDBJ databases">
        <title>Genome sequence and assembly of Flavobacterium sp.</title>
        <authorList>
            <person name="Chhetri G."/>
        </authorList>
    </citation>
    <scope>NUCLEOTIDE SEQUENCE [LARGE SCALE GENOMIC DNA]</scope>
    <source>
        <strain evidence="5 6">SNL9</strain>
    </source>
</reference>
<feature type="domain" description="Secretion system C-terminal sorting" evidence="3">
    <location>
        <begin position="500"/>
        <end position="577"/>
    </location>
</feature>